<feature type="non-terminal residue" evidence="1">
    <location>
        <position position="1"/>
    </location>
</feature>
<gene>
    <name evidence="1" type="ORF">RDWZM_007549</name>
</gene>
<dbReference type="AlphaFoldDB" id="A0A9Q0M2T4"/>
<comment type="caution">
    <text evidence="1">The sequence shown here is derived from an EMBL/GenBank/DDBJ whole genome shotgun (WGS) entry which is preliminary data.</text>
</comment>
<organism evidence="1 2">
    <name type="scientific">Blomia tropicalis</name>
    <name type="common">Mite</name>
    <dbReference type="NCBI Taxonomy" id="40697"/>
    <lineage>
        <taxon>Eukaryota</taxon>
        <taxon>Metazoa</taxon>
        <taxon>Ecdysozoa</taxon>
        <taxon>Arthropoda</taxon>
        <taxon>Chelicerata</taxon>
        <taxon>Arachnida</taxon>
        <taxon>Acari</taxon>
        <taxon>Acariformes</taxon>
        <taxon>Sarcoptiformes</taxon>
        <taxon>Astigmata</taxon>
        <taxon>Glycyphagoidea</taxon>
        <taxon>Echimyopodidae</taxon>
        <taxon>Blomia</taxon>
    </lineage>
</organism>
<keyword evidence="2" id="KW-1185">Reference proteome</keyword>
<reference evidence="1" key="1">
    <citation type="submission" date="2022-12" db="EMBL/GenBank/DDBJ databases">
        <title>Genome assemblies of Blomia tropicalis.</title>
        <authorList>
            <person name="Cui Y."/>
        </authorList>
    </citation>
    <scope>NUCLEOTIDE SEQUENCE</scope>
    <source>
        <tissue evidence="1">Adult mites</tissue>
    </source>
</reference>
<evidence type="ECO:0000313" key="1">
    <source>
        <dbReference type="EMBL" id="KAJ6216392.1"/>
    </source>
</evidence>
<evidence type="ECO:0000313" key="2">
    <source>
        <dbReference type="Proteomes" id="UP001142055"/>
    </source>
</evidence>
<name>A0A9Q0M2T4_BLOTA</name>
<proteinExistence type="predicted"/>
<sequence>LNGLRHNCPLRLIDKRVNFIGLEQQLNMVQRGDPIASMPKQSFKEKQRQQQQRRSIALDLCACVCVSVNCQDCMNGNGRQVDHRTENRSTTVQNDISSRMLLSHRSNNNVPDGYGHDTNRCLMEMDKYNKAELA</sequence>
<protein>
    <submittedName>
        <fullName evidence="1">Uncharacterized protein</fullName>
    </submittedName>
</protein>
<accession>A0A9Q0M2T4</accession>
<dbReference type="EMBL" id="JAPWDV010000003">
    <property type="protein sequence ID" value="KAJ6216392.1"/>
    <property type="molecule type" value="Genomic_DNA"/>
</dbReference>
<dbReference type="Proteomes" id="UP001142055">
    <property type="component" value="Chromosome 3"/>
</dbReference>